<reference evidence="1 2" key="1">
    <citation type="submission" date="2024-08" db="EMBL/GenBank/DDBJ databases">
        <title>Tateyamaria sp. nov., isolated from marine algae.</title>
        <authorList>
            <person name="Choi B.J."/>
            <person name="Kim J.M."/>
            <person name="Lee J.K."/>
            <person name="Choi D.G."/>
            <person name="Bayburt H."/>
            <person name="Baek J.H."/>
            <person name="Han D.M."/>
            <person name="Jeon C.O."/>
        </authorList>
    </citation>
    <scope>NUCLEOTIDE SEQUENCE [LARGE SCALE GENOMIC DNA]</scope>
    <source>
        <strain evidence="1 2">KMU-156</strain>
    </source>
</reference>
<keyword evidence="2" id="KW-1185">Reference proteome</keyword>
<evidence type="ECO:0000313" key="2">
    <source>
        <dbReference type="Proteomes" id="UP001627408"/>
    </source>
</evidence>
<gene>
    <name evidence="1" type="ORF">ACERZ8_20495</name>
</gene>
<dbReference type="Proteomes" id="UP001627408">
    <property type="component" value="Unassembled WGS sequence"/>
</dbReference>
<proteinExistence type="predicted"/>
<organism evidence="1 2">
    <name type="scientific">Tateyamaria armeniaca</name>
    <dbReference type="NCBI Taxonomy" id="2518930"/>
    <lineage>
        <taxon>Bacteria</taxon>
        <taxon>Pseudomonadati</taxon>
        <taxon>Pseudomonadota</taxon>
        <taxon>Alphaproteobacteria</taxon>
        <taxon>Rhodobacterales</taxon>
        <taxon>Roseobacteraceae</taxon>
        <taxon>Tateyamaria</taxon>
    </lineage>
</organism>
<dbReference type="RefSeq" id="WP_407594034.1">
    <property type="nucleotide sequence ID" value="NZ_JBHDIY010000002.1"/>
</dbReference>
<evidence type="ECO:0000313" key="1">
    <source>
        <dbReference type="EMBL" id="MFL4472143.1"/>
    </source>
</evidence>
<protein>
    <submittedName>
        <fullName evidence="1">FixH family protein</fullName>
    </submittedName>
</protein>
<sequence length="152" mass="16273">MMTRELTGWHVLAIFGSAFAVIIGVNLTLAFQAVATFPGLETRNSYVVSQAFEADRAAQEALGWEVSADVAGTELHLLIDDDIGPVVAHIKSATLGRATHVGEDITPVFRHDGVRFVADIPVLGAGNWNLRLAAEAPDGTAFRQRVIVRVAP</sequence>
<dbReference type="InterPro" id="IPR008620">
    <property type="entry name" value="FixH"/>
</dbReference>
<dbReference type="EMBL" id="JBHDIY010000002">
    <property type="protein sequence ID" value="MFL4472143.1"/>
    <property type="molecule type" value="Genomic_DNA"/>
</dbReference>
<dbReference type="Pfam" id="PF05751">
    <property type="entry name" value="FixH"/>
    <property type="match status" value="1"/>
</dbReference>
<name>A0ABW8V463_9RHOB</name>
<comment type="caution">
    <text evidence="1">The sequence shown here is derived from an EMBL/GenBank/DDBJ whole genome shotgun (WGS) entry which is preliminary data.</text>
</comment>
<accession>A0ABW8V463</accession>